<keyword evidence="2" id="KW-1003">Cell membrane</keyword>
<feature type="transmembrane region" description="Helical" evidence="6">
    <location>
        <begin position="357"/>
        <end position="376"/>
    </location>
</feature>
<organism evidence="7 8">
    <name type="scientific">Candidatus Uhrbacteria bacterium GW2011_GWF2_46_218</name>
    <dbReference type="NCBI Taxonomy" id="1619001"/>
    <lineage>
        <taxon>Bacteria</taxon>
        <taxon>Candidatus Uhriibacteriota</taxon>
    </lineage>
</organism>
<feature type="transmembrane region" description="Helical" evidence="6">
    <location>
        <begin position="250"/>
        <end position="273"/>
    </location>
</feature>
<gene>
    <name evidence="7" type="ORF">UX45_C0007G0013</name>
</gene>
<feature type="transmembrane region" description="Helical" evidence="6">
    <location>
        <begin position="294"/>
        <end position="316"/>
    </location>
</feature>
<feature type="transmembrane region" description="Helical" evidence="6">
    <location>
        <begin position="12"/>
        <end position="36"/>
    </location>
</feature>
<dbReference type="CDD" id="cd13128">
    <property type="entry name" value="MATE_Wzx_like"/>
    <property type="match status" value="1"/>
</dbReference>
<feature type="transmembrane region" description="Helical" evidence="6">
    <location>
        <begin position="48"/>
        <end position="70"/>
    </location>
</feature>
<dbReference type="PANTHER" id="PTHR30250:SF11">
    <property type="entry name" value="O-ANTIGEN TRANSPORTER-RELATED"/>
    <property type="match status" value="1"/>
</dbReference>
<feature type="transmembrane region" description="Helical" evidence="6">
    <location>
        <begin position="328"/>
        <end position="350"/>
    </location>
</feature>
<comment type="subcellular location">
    <subcellularLocation>
        <location evidence="1">Cell membrane</location>
        <topology evidence="1">Multi-pass membrane protein</topology>
    </subcellularLocation>
</comment>
<dbReference type="InterPro" id="IPR002797">
    <property type="entry name" value="Polysacc_synth"/>
</dbReference>
<keyword evidence="5 6" id="KW-0472">Membrane</keyword>
<feature type="transmembrane region" description="Helical" evidence="6">
    <location>
        <begin position="437"/>
        <end position="457"/>
    </location>
</feature>
<dbReference type="Pfam" id="PF01943">
    <property type="entry name" value="Polysacc_synt"/>
    <property type="match status" value="1"/>
</dbReference>
<keyword evidence="3 6" id="KW-0812">Transmembrane</keyword>
<accession>A0A0G1PLS9</accession>
<dbReference type="PANTHER" id="PTHR30250">
    <property type="entry name" value="PST FAMILY PREDICTED COLANIC ACID TRANSPORTER"/>
    <property type="match status" value="1"/>
</dbReference>
<feature type="transmembrane region" description="Helical" evidence="6">
    <location>
        <begin position="115"/>
        <end position="135"/>
    </location>
</feature>
<evidence type="ECO:0000256" key="6">
    <source>
        <dbReference type="SAM" id="Phobius"/>
    </source>
</evidence>
<feature type="transmembrane region" description="Helical" evidence="6">
    <location>
        <begin position="147"/>
        <end position="168"/>
    </location>
</feature>
<dbReference type="InterPro" id="IPR050833">
    <property type="entry name" value="Poly_Biosynth_Transport"/>
</dbReference>
<evidence type="ECO:0000256" key="3">
    <source>
        <dbReference type="ARBA" id="ARBA00022692"/>
    </source>
</evidence>
<evidence type="ECO:0000256" key="2">
    <source>
        <dbReference type="ARBA" id="ARBA00022475"/>
    </source>
</evidence>
<dbReference type="EMBL" id="LCMG01000007">
    <property type="protein sequence ID" value="KKU33686.1"/>
    <property type="molecule type" value="Genomic_DNA"/>
</dbReference>
<protein>
    <submittedName>
        <fullName evidence="7">Polysaccharide biosynthesis protein</fullName>
    </submittedName>
</protein>
<dbReference type="Proteomes" id="UP000034705">
    <property type="component" value="Unassembled WGS sequence"/>
</dbReference>
<feature type="transmembrane region" description="Helical" evidence="6">
    <location>
        <begin position="217"/>
        <end position="238"/>
    </location>
</feature>
<feature type="transmembrane region" description="Helical" evidence="6">
    <location>
        <begin position="90"/>
        <end position="109"/>
    </location>
</feature>
<feature type="transmembrane region" description="Helical" evidence="6">
    <location>
        <begin position="174"/>
        <end position="196"/>
    </location>
</feature>
<comment type="caution">
    <text evidence="7">The sequence shown here is derived from an EMBL/GenBank/DDBJ whole genome shotgun (WGS) entry which is preliminary data.</text>
</comment>
<reference evidence="7 8" key="1">
    <citation type="journal article" date="2015" name="Nature">
        <title>rRNA introns, odd ribosomes, and small enigmatic genomes across a large radiation of phyla.</title>
        <authorList>
            <person name="Brown C.T."/>
            <person name="Hug L.A."/>
            <person name="Thomas B.C."/>
            <person name="Sharon I."/>
            <person name="Castelle C.J."/>
            <person name="Singh A."/>
            <person name="Wilkins M.J."/>
            <person name="Williams K.H."/>
            <person name="Banfield J.F."/>
        </authorList>
    </citation>
    <scope>NUCLEOTIDE SEQUENCE [LARGE SCALE GENOMIC DNA]</scope>
</reference>
<feature type="transmembrane region" description="Helical" evidence="6">
    <location>
        <begin position="382"/>
        <end position="406"/>
    </location>
</feature>
<evidence type="ECO:0000256" key="5">
    <source>
        <dbReference type="ARBA" id="ARBA00023136"/>
    </source>
</evidence>
<evidence type="ECO:0000256" key="4">
    <source>
        <dbReference type="ARBA" id="ARBA00022989"/>
    </source>
</evidence>
<dbReference type="GO" id="GO:0005886">
    <property type="term" value="C:plasma membrane"/>
    <property type="evidence" value="ECO:0007669"/>
    <property type="project" value="UniProtKB-SubCell"/>
</dbReference>
<evidence type="ECO:0000256" key="1">
    <source>
        <dbReference type="ARBA" id="ARBA00004651"/>
    </source>
</evidence>
<sequence>MIQAKTFAGNFFVQVLGKIGSLLVGLVVIAILTRYLSTSDFGSYTTAITYLQFFGVIVDFGLTLTLIVMISEPDAQEEKIVGNFFAMRMLSGGILFALAAILVFFFPWSASIQQAVLVGAIAYWIMGGASLLTGIFQKHACMWRPAVAELINRTILVIIILLFVWLRLGVISMVASLILSNIVWLVAMIFFAKPFLRIKPRFDFTIWKQAALRSWPIAVSILFNLLYLKGDIILLSLLRTQEEVAMYGVTYRILDILTAIPTMFMGLLLPTMVTAWTQKRTEDFNRMLRRSFDIFMIAVIPILIGVQATGTALMTFVAGDQYVISGTILRYLIIAILGVFIGTLYGHIVVALQKQKLMMWGYASVAILSVAGYLWFIPLYGVWGAVGVTIFSECAIALLTFLVVTFSSRCFPCLIKTGKALFASLVMYLFLTHFHSFHVLTDITLGALVYLAVLFAVKGISTTEIKTLIPSRFLPTKR</sequence>
<dbReference type="AlphaFoldDB" id="A0A0G1PLS9"/>
<proteinExistence type="predicted"/>
<name>A0A0G1PLS9_9BACT</name>
<evidence type="ECO:0000313" key="8">
    <source>
        <dbReference type="Proteomes" id="UP000034705"/>
    </source>
</evidence>
<feature type="transmembrane region" description="Helical" evidence="6">
    <location>
        <begin position="413"/>
        <end position="431"/>
    </location>
</feature>
<keyword evidence="4 6" id="KW-1133">Transmembrane helix</keyword>
<evidence type="ECO:0000313" key="7">
    <source>
        <dbReference type="EMBL" id="KKU33686.1"/>
    </source>
</evidence>